<evidence type="ECO:0000256" key="2">
    <source>
        <dbReference type="SAM" id="MobiDB-lite"/>
    </source>
</evidence>
<evidence type="ECO:0000313" key="5">
    <source>
        <dbReference type="Proteomes" id="UP000800039"/>
    </source>
</evidence>
<keyword evidence="1" id="KW-0539">Nucleus</keyword>
<dbReference type="AlphaFoldDB" id="A0A9P4GNC8"/>
<dbReference type="Proteomes" id="UP000800039">
    <property type="component" value="Unassembled WGS sequence"/>
</dbReference>
<gene>
    <name evidence="4" type="ORF">K460DRAFT_360504</name>
</gene>
<feature type="domain" description="Xylanolytic transcriptional activator regulatory" evidence="3">
    <location>
        <begin position="338"/>
        <end position="412"/>
    </location>
</feature>
<accession>A0A9P4GNC8</accession>
<dbReference type="GO" id="GO:0008270">
    <property type="term" value="F:zinc ion binding"/>
    <property type="evidence" value="ECO:0007669"/>
    <property type="project" value="InterPro"/>
</dbReference>
<dbReference type="GO" id="GO:0003677">
    <property type="term" value="F:DNA binding"/>
    <property type="evidence" value="ECO:0007669"/>
    <property type="project" value="InterPro"/>
</dbReference>
<protein>
    <recommendedName>
        <fullName evidence="3">Xylanolytic transcriptional activator regulatory domain-containing protein</fullName>
    </recommendedName>
</protein>
<reference evidence="4" key="1">
    <citation type="submission" date="2020-01" db="EMBL/GenBank/DDBJ databases">
        <authorList>
            <consortium name="DOE Joint Genome Institute"/>
            <person name="Haridas S."/>
            <person name="Albert R."/>
            <person name="Binder M."/>
            <person name="Bloem J."/>
            <person name="Labutti K."/>
            <person name="Salamov A."/>
            <person name="Andreopoulos B."/>
            <person name="Baker S.E."/>
            <person name="Barry K."/>
            <person name="Bills G."/>
            <person name="Bluhm B.H."/>
            <person name="Cannon C."/>
            <person name="Castanera R."/>
            <person name="Culley D.E."/>
            <person name="Daum C."/>
            <person name="Ezra D."/>
            <person name="Gonzalez J.B."/>
            <person name="Henrissat B."/>
            <person name="Kuo A."/>
            <person name="Liang C."/>
            <person name="Lipzen A."/>
            <person name="Lutzoni F."/>
            <person name="Magnuson J."/>
            <person name="Mondo S."/>
            <person name="Nolan M."/>
            <person name="Ohm R."/>
            <person name="Pangilinan J."/>
            <person name="Park H.-J."/>
            <person name="Ramirez L."/>
            <person name="Alfaro M."/>
            <person name="Sun H."/>
            <person name="Tritt A."/>
            <person name="Yoshinaga Y."/>
            <person name="Zwiers L.-H."/>
            <person name="Turgeon B.G."/>
            <person name="Goodwin S.B."/>
            <person name="Spatafora J.W."/>
            <person name="Crous P.W."/>
            <person name="Grigoriev I.V."/>
        </authorList>
    </citation>
    <scope>NUCLEOTIDE SEQUENCE</scope>
    <source>
        <strain evidence="4">CBS 394.84</strain>
    </source>
</reference>
<evidence type="ECO:0000259" key="3">
    <source>
        <dbReference type="SMART" id="SM00906"/>
    </source>
</evidence>
<dbReference type="SMART" id="SM00906">
    <property type="entry name" value="Fungal_trans"/>
    <property type="match status" value="1"/>
</dbReference>
<dbReference type="EMBL" id="ML976614">
    <property type="protein sequence ID" value="KAF1849643.1"/>
    <property type="molecule type" value="Genomic_DNA"/>
</dbReference>
<evidence type="ECO:0000256" key="1">
    <source>
        <dbReference type="ARBA" id="ARBA00023242"/>
    </source>
</evidence>
<sequence length="656" mass="73205">MEAAQPRKRPTTSTSSEAVLSRPTVSCLDQVDSPKPDTLAFQPVPTPTTEASPQDHDMAFPASPTNFLQESLRGDTSNQDLLFANLANQFFGEFDEVEPDAQYGRNYSSLEGEMSPGNLHATVEVQGTSDWPDTKPIETQLDANDSLSPQALGLSGDMDPYLLQNYRYDLSGTFQFKQLNIHSVSQGSVPTQFLLSQPGLFSLSRQEMGLSQISSEISRGKLELLVSADTGIRLIALFRRFILPQYPIFSDSLFPDPQASPPYLLAAIYLVAQPFARFDDVLSIELAYETLNNQALFRLVDEALQYEAHNPNLSLVQTLLLLVLRPSTNPLVLESSFKWSLHGALVSASQTLGLHYDPSLWNIAQWQIALRRRLSSTIFALDKWLASSLGRPPLITRDSWLVTSLTAADGYASSMSLGLWSEHIYYAKLGPLLGDVLLKLFSLRAIHELASDTQKTLDVSKELLEELSKWHQDFVQHSSDRSKDPASLPTICALGYHYVQMTIFRAIMRPFVAKLNSSTKTTDATNQLTRDQQDVMGFARTGVRSSTTATANFVKSLTEEHFHIFWPHWSQVAFSCICFLDLMMAISSPDTQEAVTWFRDLHNARREMRLKSTMLPVLRLGLLRIDAIFWKGVGKVLQLQPHVEEALKASLDPSAG</sequence>
<dbReference type="PANTHER" id="PTHR31668">
    <property type="entry name" value="GLUCOSE TRANSPORT TRANSCRIPTION REGULATOR RGT1-RELATED-RELATED"/>
    <property type="match status" value="1"/>
</dbReference>
<dbReference type="RefSeq" id="XP_040792206.1">
    <property type="nucleotide sequence ID" value="XM_040932285.1"/>
</dbReference>
<proteinExistence type="predicted"/>
<evidence type="ECO:0000313" key="4">
    <source>
        <dbReference type="EMBL" id="KAF1849643.1"/>
    </source>
</evidence>
<feature type="region of interest" description="Disordered" evidence="2">
    <location>
        <begin position="1"/>
        <end position="56"/>
    </location>
</feature>
<dbReference type="GO" id="GO:0001080">
    <property type="term" value="P:nitrogen catabolite activation of transcription from RNA polymerase II promoter"/>
    <property type="evidence" value="ECO:0007669"/>
    <property type="project" value="TreeGrafter"/>
</dbReference>
<feature type="compositionally biased region" description="Basic residues" evidence="2">
    <location>
        <begin position="1"/>
        <end position="10"/>
    </location>
</feature>
<dbReference type="PANTHER" id="PTHR31668:SF4">
    <property type="entry name" value="TRANSCRIPTIONAL ACTIVATOR PROTEIN DAL81"/>
    <property type="match status" value="1"/>
</dbReference>
<dbReference type="InterPro" id="IPR050797">
    <property type="entry name" value="Carb_Metab_Trans_Reg"/>
</dbReference>
<dbReference type="OrthoDB" id="408631at2759"/>
<name>A0A9P4GNC8_9PLEO</name>
<dbReference type="GeneID" id="63849536"/>
<dbReference type="GO" id="GO:0006351">
    <property type="term" value="P:DNA-templated transcription"/>
    <property type="evidence" value="ECO:0007669"/>
    <property type="project" value="InterPro"/>
</dbReference>
<dbReference type="GO" id="GO:0005634">
    <property type="term" value="C:nucleus"/>
    <property type="evidence" value="ECO:0007669"/>
    <property type="project" value="TreeGrafter"/>
</dbReference>
<dbReference type="Pfam" id="PF04082">
    <property type="entry name" value="Fungal_trans"/>
    <property type="match status" value="1"/>
</dbReference>
<dbReference type="InterPro" id="IPR007219">
    <property type="entry name" value="XnlR_reg_dom"/>
</dbReference>
<comment type="caution">
    <text evidence="4">The sequence shown here is derived from an EMBL/GenBank/DDBJ whole genome shotgun (WGS) entry which is preliminary data.</text>
</comment>
<dbReference type="CDD" id="cd12148">
    <property type="entry name" value="fungal_TF_MHR"/>
    <property type="match status" value="1"/>
</dbReference>
<organism evidence="4 5">
    <name type="scientific">Cucurbitaria berberidis CBS 394.84</name>
    <dbReference type="NCBI Taxonomy" id="1168544"/>
    <lineage>
        <taxon>Eukaryota</taxon>
        <taxon>Fungi</taxon>
        <taxon>Dikarya</taxon>
        <taxon>Ascomycota</taxon>
        <taxon>Pezizomycotina</taxon>
        <taxon>Dothideomycetes</taxon>
        <taxon>Pleosporomycetidae</taxon>
        <taxon>Pleosporales</taxon>
        <taxon>Pleosporineae</taxon>
        <taxon>Cucurbitariaceae</taxon>
        <taxon>Cucurbitaria</taxon>
    </lineage>
</organism>
<keyword evidence="5" id="KW-1185">Reference proteome</keyword>